<name>A0A6A6Y131_9PEZI</name>
<dbReference type="Pfam" id="PF09994">
    <property type="entry name" value="T6SS_Tle1-like_cat"/>
    <property type="match status" value="1"/>
</dbReference>
<organism evidence="2">
    <name type="scientific">Mytilinidion resinicola</name>
    <dbReference type="NCBI Taxonomy" id="574789"/>
    <lineage>
        <taxon>Eukaryota</taxon>
        <taxon>Fungi</taxon>
        <taxon>Dikarya</taxon>
        <taxon>Ascomycota</taxon>
        <taxon>Pezizomycotina</taxon>
        <taxon>Dothideomycetes</taxon>
        <taxon>Pleosporomycetidae</taxon>
        <taxon>Mytilinidiales</taxon>
        <taxon>Mytilinidiaceae</taxon>
        <taxon>Mytilinidion</taxon>
    </lineage>
</organism>
<evidence type="ECO:0000313" key="4">
    <source>
        <dbReference type="RefSeq" id="XP_033568899.1"/>
    </source>
</evidence>
<gene>
    <name evidence="2 4" type="ORF">BDZ99DRAFT_469233</name>
</gene>
<reference evidence="4" key="2">
    <citation type="submission" date="2020-04" db="EMBL/GenBank/DDBJ databases">
        <authorList>
            <consortium name="NCBI Genome Project"/>
        </authorList>
    </citation>
    <scope>NUCLEOTIDE SEQUENCE</scope>
    <source>
        <strain evidence="4">CBS 304.34</strain>
    </source>
</reference>
<evidence type="ECO:0000313" key="2">
    <source>
        <dbReference type="EMBL" id="KAF2801935.1"/>
    </source>
</evidence>
<dbReference type="InterPro" id="IPR018712">
    <property type="entry name" value="Tle1-like_cat"/>
</dbReference>
<dbReference type="GeneID" id="54462339"/>
<feature type="domain" description="T6SS Phospholipase effector Tle1-like catalytic" evidence="1">
    <location>
        <begin position="19"/>
        <end position="67"/>
    </location>
</feature>
<sequence length="88" mass="10114">MASTNEKTFVSEEAKVDPKRIVVCCDDTSQSSTSINPKNSCPSNVTRLYQTLADAGHKLKRKVYQRTCVLRRETRNRRHTDAETKRTR</sequence>
<reference evidence="4" key="3">
    <citation type="submission" date="2025-04" db="UniProtKB">
        <authorList>
            <consortium name="RefSeq"/>
        </authorList>
    </citation>
    <scope>IDENTIFICATION</scope>
    <source>
        <strain evidence="4">CBS 304.34</strain>
    </source>
</reference>
<protein>
    <recommendedName>
        <fullName evidence="1">T6SS Phospholipase effector Tle1-like catalytic domain-containing protein</fullName>
    </recommendedName>
</protein>
<evidence type="ECO:0000259" key="1">
    <source>
        <dbReference type="Pfam" id="PF09994"/>
    </source>
</evidence>
<accession>A0A6A6Y131</accession>
<dbReference type="RefSeq" id="XP_033568899.1">
    <property type="nucleotide sequence ID" value="XM_033721446.1"/>
</dbReference>
<proteinExistence type="predicted"/>
<dbReference type="Proteomes" id="UP000504636">
    <property type="component" value="Unplaced"/>
</dbReference>
<reference evidence="2 4" key="1">
    <citation type="journal article" date="2020" name="Stud. Mycol.">
        <title>101 Dothideomycetes genomes: a test case for predicting lifestyles and emergence of pathogens.</title>
        <authorList>
            <person name="Haridas S."/>
            <person name="Albert R."/>
            <person name="Binder M."/>
            <person name="Bloem J."/>
            <person name="Labutti K."/>
            <person name="Salamov A."/>
            <person name="Andreopoulos B."/>
            <person name="Baker S."/>
            <person name="Barry K."/>
            <person name="Bills G."/>
            <person name="Bluhm B."/>
            <person name="Cannon C."/>
            <person name="Castanera R."/>
            <person name="Culley D."/>
            <person name="Daum C."/>
            <person name="Ezra D."/>
            <person name="Gonzalez J."/>
            <person name="Henrissat B."/>
            <person name="Kuo A."/>
            <person name="Liang C."/>
            <person name="Lipzen A."/>
            <person name="Lutzoni F."/>
            <person name="Magnuson J."/>
            <person name="Mondo S."/>
            <person name="Nolan M."/>
            <person name="Ohm R."/>
            <person name="Pangilinan J."/>
            <person name="Park H.-J."/>
            <person name="Ramirez L."/>
            <person name="Alfaro M."/>
            <person name="Sun H."/>
            <person name="Tritt A."/>
            <person name="Yoshinaga Y."/>
            <person name="Zwiers L.-H."/>
            <person name="Turgeon B."/>
            <person name="Goodwin S."/>
            <person name="Spatafora J."/>
            <person name="Crous P."/>
            <person name="Grigoriev I."/>
        </authorList>
    </citation>
    <scope>NUCLEOTIDE SEQUENCE</scope>
    <source>
        <strain evidence="2 4">CBS 304.34</strain>
    </source>
</reference>
<evidence type="ECO:0000313" key="3">
    <source>
        <dbReference type="Proteomes" id="UP000504636"/>
    </source>
</evidence>
<dbReference type="AlphaFoldDB" id="A0A6A6Y131"/>
<keyword evidence="3" id="KW-1185">Reference proteome</keyword>
<dbReference type="EMBL" id="MU003726">
    <property type="protein sequence ID" value="KAF2801935.1"/>
    <property type="molecule type" value="Genomic_DNA"/>
</dbReference>